<evidence type="ECO:0000256" key="1">
    <source>
        <dbReference type="ARBA" id="ARBA00022448"/>
    </source>
</evidence>
<dbReference type="PROSITE" id="PS50893">
    <property type="entry name" value="ABC_TRANSPORTER_2"/>
    <property type="match status" value="1"/>
</dbReference>
<evidence type="ECO:0000256" key="3">
    <source>
        <dbReference type="ARBA" id="ARBA00022840"/>
    </source>
</evidence>
<feature type="domain" description="ABC transporter" evidence="4">
    <location>
        <begin position="1"/>
        <end position="193"/>
    </location>
</feature>
<dbReference type="Gene3D" id="3.40.50.300">
    <property type="entry name" value="P-loop containing nucleotide triphosphate hydrolases"/>
    <property type="match status" value="1"/>
</dbReference>
<sequence>MKNISFSQKEGESIVFMGRNGAGKSTLFRIIARLMTYDNGSIIFQGKNLLKVKPIHSSKLFYLGHSPGMYHPFSAIENLNFLLSLRKIYKNQSEILDVLDQFGLMESANEPIGVYSEGMLQRLKIVCAQLMDWDMILIDEPFSNLDKDGLDLVQKQISFWKSQNKTISMILHNKNHAENFCDRILTLESGIIK</sequence>
<dbReference type="InterPro" id="IPR027417">
    <property type="entry name" value="P-loop_NTPase"/>
</dbReference>
<evidence type="ECO:0000259" key="4">
    <source>
        <dbReference type="PROSITE" id="PS50893"/>
    </source>
</evidence>
<name>A0A381WUD2_9ZZZZ</name>
<dbReference type="InterPro" id="IPR051782">
    <property type="entry name" value="ABC_Transporter_VariousFunc"/>
</dbReference>
<proteinExistence type="predicted"/>
<accession>A0A381WUD2</accession>
<dbReference type="InterPro" id="IPR003593">
    <property type="entry name" value="AAA+_ATPase"/>
</dbReference>
<organism evidence="5">
    <name type="scientific">marine metagenome</name>
    <dbReference type="NCBI Taxonomy" id="408172"/>
    <lineage>
        <taxon>unclassified sequences</taxon>
        <taxon>metagenomes</taxon>
        <taxon>ecological metagenomes</taxon>
    </lineage>
</organism>
<reference evidence="5" key="1">
    <citation type="submission" date="2018-05" db="EMBL/GenBank/DDBJ databases">
        <authorList>
            <person name="Lanie J.A."/>
            <person name="Ng W.-L."/>
            <person name="Kazmierczak K.M."/>
            <person name="Andrzejewski T.M."/>
            <person name="Davidsen T.M."/>
            <person name="Wayne K.J."/>
            <person name="Tettelin H."/>
            <person name="Glass J.I."/>
            <person name="Rusch D."/>
            <person name="Podicherti R."/>
            <person name="Tsui H.-C.T."/>
            <person name="Winkler M.E."/>
        </authorList>
    </citation>
    <scope>NUCLEOTIDE SEQUENCE</scope>
</reference>
<dbReference type="GO" id="GO:0016887">
    <property type="term" value="F:ATP hydrolysis activity"/>
    <property type="evidence" value="ECO:0007669"/>
    <property type="project" value="InterPro"/>
</dbReference>
<dbReference type="SUPFAM" id="SSF52540">
    <property type="entry name" value="P-loop containing nucleoside triphosphate hydrolases"/>
    <property type="match status" value="1"/>
</dbReference>
<dbReference type="AlphaFoldDB" id="A0A381WUD2"/>
<evidence type="ECO:0000256" key="2">
    <source>
        <dbReference type="ARBA" id="ARBA00022741"/>
    </source>
</evidence>
<dbReference type="PANTHER" id="PTHR42939">
    <property type="entry name" value="ABC TRANSPORTER ATP-BINDING PROTEIN ALBC-RELATED"/>
    <property type="match status" value="1"/>
</dbReference>
<keyword evidence="1" id="KW-0813">Transport</keyword>
<dbReference type="InterPro" id="IPR003439">
    <property type="entry name" value="ABC_transporter-like_ATP-bd"/>
</dbReference>
<dbReference type="EMBL" id="UINC01012851">
    <property type="protein sequence ID" value="SVA55878.1"/>
    <property type="molecule type" value="Genomic_DNA"/>
</dbReference>
<protein>
    <recommendedName>
        <fullName evidence="4">ABC transporter domain-containing protein</fullName>
    </recommendedName>
</protein>
<dbReference type="PANTHER" id="PTHR42939:SF1">
    <property type="entry name" value="ABC TRANSPORTER ATP-BINDING PROTEIN ALBC-RELATED"/>
    <property type="match status" value="1"/>
</dbReference>
<dbReference type="GO" id="GO:0005524">
    <property type="term" value="F:ATP binding"/>
    <property type="evidence" value="ECO:0007669"/>
    <property type="project" value="UniProtKB-KW"/>
</dbReference>
<keyword evidence="2" id="KW-0547">Nucleotide-binding</keyword>
<dbReference type="Pfam" id="PF00005">
    <property type="entry name" value="ABC_tran"/>
    <property type="match status" value="1"/>
</dbReference>
<keyword evidence="3" id="KW-0067">ATP-binding</keyword>
<evidence type="ECO:0000313" key="5">
    <source>
        <dbReference type="EMBL" id="SVA55878.1"/>
    </source>
</evidence>
<dbReference type="SMART" id="SM00382">
    <property type="entry name" value="AAA"/>
    <property type="match status" value="1"/>
</dbReference>
<gene>
    <name evidence="5" type="ORF">METZ01_LOCUS108732</name>
</gene>